<evidence type="ECO:0000256" key="1">
    <source>
        <dbReference type="SAM" id="MobiDB-lite"/>
    </source>
</evidence>
<accession>C1E1E0</accession>
<sequence>MKIRAAKKKQNKKVKAAKARAKHAREQRKKAAAGAGRDGDDDHEMDAADAEVNAADEDVAIAEAASENPKLSGRAARALAVQARRTLKQKLSQLKDQRQKIAKKSIARRDERKALGAKIKAAFQVSKNSTGDAEALLRAAEDLPDDDDDDNWADEDVEMAMD</sequence>
<reference evidence="2 3" key="1">
    <citation type="journal article" date="2009" name="Science">
        <title>Green evolution and dynamic adaptations revealed by genomes of the marine picoeukaryotes Micromonas.</title>
        <authorList>
            <person name="Worden A.Z."/>
            <person name="Lee J.H."/>
            <person name="Mock T."/>
            <person name="Rouze P."/>
            <person name="Simmons M.P."/>
            <person name="Aerts A.L."/>
            <person name="Allen A.E."/>
            <person name="Cuvelier M.L."/>
            <person name="Derelle E."/>
            <person name="Everett M.V."/>
            <person name="Foulon E."/>
            <person name="Grimwood J."/>
            <person name="Gundlach H."/>
            <person name="Henrissat B."/>
            <person name="Napoli C."/>
            <person name="McDonald S.M."/>
            <person name="Parker M.S."/>
            <person name="Rombauts S."/>
            <person name="Salamov A."/>
            <person name="Von Dassow P."/>
            <person name="Badger J.H."/>
            <person name="Coutinho P.M."/>
            <person name="Demir E."/>
            <person name="Dubchak I."/>
            <person name="Gentemann C."/>
            <person name="Eikrem W."/>
            <person name="Gready J.E."/>
            <person name="John U."/>
            <person name="Lanier W."/>
            <person name="Lindquist E.A."/>
            <person name="Lucas S."/>
            <person name="Mayer K.F."/>
            <person name="Moreau H."/>
            <person name="Not F."/>
            <person name="Otillar R."/>
            <person name="Panaud O."/>
            <person name="Pangilinan J."/>
            <person name="Paulsen I."/>
            <person name="Piegu B."/>
            <person name="Poliakov A."/>
            <person name="Robbens S."/>
            <person name="Schmutz J."/>
            <person name="Toulza E."/>
            <person name="Wyss T."/>
            <person name="Zelensky A."/>
            <person name="Zhou K."/>
            <person name="Armbrust E.V."/>
            <person name="Bhattacharya D."/>
            <person name="Goodenough U.W."/>
            <person name="Van de Peer Y."/>
            <person name="Grigoriev I.V."/>
        </authorList>
    </citation>
    <scope>NUCLEOTIDE SEQUENCE [LARGE SCALE GENOMIC DNA]</scope>
    <source>
        <strain evidence="3">RCC299 / NOUM17</strain>
    </source>
</reference>
<feature type="region of interest" description="Disordered" evidence="1">
    <location>
        <begin position="139"/>
        <end position="162"/>
    </location>
</feature>
<proteinExistence type="predicted"/>
<feature type="compositionally biased region" description="Basic residues" evidence="1">
    <location>
        <begin position="1"/>
        <end position="31"/>
    </location>
</feature>
<keyword evidence="3" id="KW-1185">Reference proteome</keyword>
<evidence type="ECO:0000313" key="2">
    <source>
        <dbReference type="EMBL" id="ACO61721.1"/>
    </source>
</evidence>
<protein>
    <submittedName>
        <fullName evidence="2">Uncharacterized protein</fullName>
    </submittedName>
</protein>
<name>C1E1E0_MICCC</name>
<organism evidence="2 3">
    <name type="scientific">Micromonas commoda (strain RCC299 / NOUM17 / CCMP2709)</name>
    <name type="common">Picoplanktonic green alga</name>
    <dbReference type="NCBI Taxonomy" id="296587"/>
    <lineage>
        <taxon>Eukaryota</taxon>
        <taxon>Viridiplantae</taxon>
        <taxon>Chlorophyta</taxon>
        <taxon>Mamiellophyceae</taxon>
        <taxon>Mamiellales</taxon>
        <taxon>Mamiellaceae</taxon>
        <taxon>Micromonas</taxon>
    </lineage>
</organism>
<dbReference type="GeneID" id="8242086"/>
<dbReference type="InParanoid" id="C1E1E0"/>
<dbReference type="RefSeq" id="XP_002500463.1">
    <property type="nucleotide sequence ID" value="XM_002500417.1"/>
</dbReference>
<feature type="region of interest" description="Disordered" evidence="1">
    <location>
        <begin position="1"/>
        <end position="47"/>
    </location>
</feature>
<dbReference type="Proteomes" id="UP000002009">
    <property type="component" value="Chromosome 3"/>
</dbReference>
<feature type="compositionally biased region" description="Acidic residues" evidence="1">
    <location>
        <begin position="142"/>
        <end position="162"/>
    </location>
</feature>
<evidence type="ECO:0000313" key="3">
    <source>
        <dbReference type="Proteomes" id="UP000002009"/>
    </source>
</evidence>
<dbReference type="AlphaFoldDB" id="C1E1E0"/>
<gene>
    <name evidence="2" type="ORF">MICPUN_56838</name>
</gene>
<dbReference type="KEGG" id="mis:MICPUN_56838"/>
<dbReference type="EMBL" id="CP001324">
    <property type="protein sequence ID" value="ACO61721.1"/>
    <property type="molecule type" value="Genomic_DNA"/>
</dbReference>